<dbReference type="AlphaFoldDB" id="A0A2W7QYW9"/>
<keyword evidence="8" id="KW-1185">Reference proteome</keyword>
<dbReference type="PANTHER" id="PTHR36174:SF1">
    <property type="entry name" value="LIPID II:GLYCINE GLYCYLTRANSFERASE"/>
    <property type="match status" value="1"/>
</dbReference>
<gene>
    <name evidence="7" type="ORF">LV85_04086</name>
</gene>
<proteinExistence type="inferred from homology"/>
<keyword evidence="2 7" id="KW-0808">Transferase</keyword>
<reference evidence="7 8" key="1">
    <citation type="submission" date="2018-06" db="EMBL/GenBank/DDBJ databases">
        <title>Genomic Encyclopedia of Archaeal and Bacterial Type Strains, Phase II (KMG-II): from individual species to whole genera.</title>
        <authorList>
            <person name="Goeker M."/>
        </authorList>
    </citation>
    <scope>NUCLEOTIDE SEQUENCE [LARGE SCALE GENOMIC DNA]</scope>
    <source>
        <strain evidence="7 8">DSM 19830</strain>
    </source>
</reference>
<dbReference type="InterPro" id="IPR016181">
    <property type="entry name" value="Acyl_CoA_acyltransferase"/>
</dbReference>
<comment type="similarity">
    <text evidence="1">Belongs to the FemABX family.</text>
</comment>
<keyword evidence="4" id="KW-0573">Peptidoglycan synthesis</keyword>
<dbReference type="PANTHER" id="PTHR36174">
    <property type="entry name" value="LIPID II:GLYCINE GLYCYLTRANSFERASE"/>
    <property type="match status" value="1"/>
</dbReference>
<evidence type="ECO:0000256" key="4">
    <source>
        <dbReference type="ARBA" id="ARBA00022984"/>
    </source>
</evidence>
<evidence type="ECO:0000313" key="7">
    <source>
        <dbReference type="EMBL" id="PZX46989.1"/>
    </source>
</evidence>
<comment type="caution">
    <text evidence="7">The sequence shown here is derived from an EMBL/GenBank/DDBJ whole genome shotgun (WGS) entry which is preliminary data.</text>
</comment>
<evidence type="ECO:0000256" key="3">
    <source>
        <dbReference type="ARBA" id="ARBA00022960"/>
    </source>
</evidence>
<dbReference type="InterPro" id="IPR050644">
    <property type="entry name" value="PG_Glycine_Bridge_Synth"/>
</dbReference>
<dbReference type="EMBL" id="QKZT01000027">
    <property type="protein sequence ID" value="PZX46989.1"/>
    <property type="molecule type" value="Genomic_DNA"/>
</dbReference>
<evidence type="ECO:0000256" key="2">
    <source>
        <dbReference type="ARBA" id="ARBA00022679"/>
    </source>
</evidence>
<evidence type="ECO:0000256" key="5">
    <source>
        <dbReference type="ARBA" id="ARBA00023315"/>
    </source>
</evidence>
<dbReference type="GO" id="GO:0071555">
    <property type="term" value="P:cell wall organization"/>
    <property type="evidence" value="ECO:0007669"/>
    <property type="project" value="UniProtKB-KW"/>
</dbReference>
<dbReference type="PROSITE" id="PS51191">
    <property type="entry name" value="FEMABX"/>
    <property type="match status" value="1"/>
</dbReference>
<organism evidence="7 8">
    <name type="scientific">Algoriphagus chordae</name>
    <dbReference type="NCBI Taxonomy" id="237019"/>
    <lineage>
        <taxon>Bacteria</taxon>
        <taxon>Pseudomonadati</taxon>
        <taxon>Bacteroidota</taxon>
        <taxon>Cytophagia</taxon>
        <taxon>Cytophagales</taxon>
        <taxon>Cyclobacteriaceae</taxon>
        <taxon>Algoriphagus</taxon>
    </lineage>
</organism>
<dbReference type="Proteomes" id="UP000248882">
    <property type="component" value="Unassembled WGS sequence"/>
</dbReference>
<evidence type="ECO:0000256" key="6">
    <source>
        <dbReference type="ARBA" id="ARBA00023316"/>
    </source>
</evidence>
<accession>A0A2W7QYW9</accession>
<keyword evidence="6" id="KW-0961">Cell wall biogenesis/degradation</keyword>
<dbReference type="Gene3D" id="3.40.630.30">
    <property type="match status" value="2"/>
</dbReference>
<protein>
    <submittedName>
        <fullName evidence="7">Lipid II:glycine glycyltransferase (Peptidoglycan interpeptide bridge formation enzyme)</fullName>
    </submittedName>
</protein>
<name>A0A2W7QYW9_9BACT</name>
<keyword evidence="5" id="KW-0012">Acyltransferase</keyword>
<evidence type="ECO:0000256" key="1">
    <source>
        <dbReference type="ARBA" id="ARBA00009943"/>
    </source>
</evidence>
<evidence type="ECO:0000313" key="8">
    <source>
        <dbReference type="Proteomes" id="UP000248882"/>
    </source>
</evidence>
<dbReference type="Pfam" id="PF02388">
    <property type="entry name" value="FemAB"/>
    <property type="match status" value="2"/>
</dbReference>
<sequence length="363" mass="40947">MTVTKLYWTQAQEDWRLWDEFLQENPRGIYLQTQAWLESYRAYGFSPELLLAKDSDGIILGGLGLVLAGMGPLKILVAPYGPIINEGHDNLAEEIIAEFKTKAKAKGAFMAQLSLPAAYSKDQAESQHLLSYKLTEALFSKVKKGLIFKYVAGIIGFRAVHLFPGEADAYEKVRANYKAATRRDVNKSGRMGNELYLPSSEAEIKEAYELIELNAVNQGYSVRTWNDFGPTLISLINKKQCFIACCKNEESLKGALIIFDVGKKLHYIMGATLREKKDLMVGHYLQDQVIQMAVQKGYDFYDISIGGSEGVVRFKEGFGGELIKITEPRYWVLKPLQFAIFQKLLPWAKKNKSKVAKLLSKFK</sequence>
<dbReference type="GO" id="GO:0016755">
    <property type="term" value="F:aminoacyltransferase activity"/>
    <property type="evidence" value="ECO:0007669"/>
    <property type="project" value="InterPro"/>
</dbReference>
<dbReference type="InterPro" id="IPR003447">
    <property type="entry name" value="FEMABX"/>
</dbReference>
<dbReference type="SUPFAM" id="SSF55729">
    <property type="entry name" value="Acyl-CoA N-acyltransferases (Nat)"/>
    <property type="match status" value="2"/>
</dbReference>
<keyword evidence="3" id="KW-0133">Cell shape</keyword>
<dbReference type="GO" id="GO:0008360">
    <property type="term" value="P:regulation of cell shape"/>
    <property type="evidence" value="ECO:0007669"/>
    <property type="project" value="UniProtKB-KW"/>
</dbReference>
<dbReference type="GO" id="GO:0009252">
    <property type="term" value="P:peptidoglycan biosynthetic process"/>
    <property type="evidence" value="ECO:0007669"/>
    <property type="project" value="UniProtKB-KW"/>
</dbReference>